<dbReference type="EMBL" id="VIEB01000495">
    <property type="protein sequence ID" value="TQD88928.1"/>
    <property type="molecule type" value="Genomic_DNA"/>
</dbReference>
<feature type="chain" id="PRO_5021902744" evidence="1">
    <location>
        <begin position="22"/>
        <end position="52"/>
    </location>
</feature>
<name>A0A540LR81_MALBA</name>
<accession>A0A540LR81</accession>
<organism evidence="2 3">
    <name type="scientific">Malus baccata</name>
    <name type="common">Siberian crab apple</name>
    <name type="synonym">Pyrus baccata</name>
    <dbReference type="NCBI Taxonomy" id="106549"/>
    <lineage>
        <taxon>Eukaryota</taxon>
        <taxon>Viridiplantae</taxon>
        <taxon>Streptophyta</taxon>
        <taxon>Embryophyta</taxon>
        <taxon>Tracheophyta</taxon>
        <taxon>Spermatophyta</taxon>
        <taxon>Magnoliopsida</taxon>
        <taxon>eudicotyledons</taxon>
        <taxon>Gunneridae</taxon>
        <taxon>Pentapetalae</taxon>
        <taxon>rosids</taxon>
        <taxon>fabids</taxon>
        <taxon>Rosales</taxon>
        <taxon>Rosaceae</taxon>
        <taxon>Amygdaloideae</taxon>
        <taxon>Maleae</taxon>
        <taxon>Malus</taxon>
    </lineage>
</organism>
<evidence type="ECO:0000313" key="2">
    <source>
        <dbReference type="EMBL" id="TQD88928.1"/>
    </source>
</evidence>
<comment type="caution">
    <text evidence="2">The sequence shown here is derived from an EMBL/GenBank/DDBJ whole genome shotgun (WGS) entry which is preliminary data.</text>
</comment>
<proteinExistence type="predicted"/>
<feature type="signal peptide" evidence="1">
    <location>
        <begin position="1"/>
        <end position="21"/>
    </location>
</feature>
<dbReference type="AlphaFoldDB" id="A0A540LR81"/>
<evidence type="ECO:0000256" key="1">
    <source>
        <dbReference type="SAM" id="SignalP"/>
    </source>
</evidence>
<dbReference type="Proteomes" id="UP000315295">
    <property type="component" value="Unassembled WGS sequence"/>
</dbReference>
<sequence>MVCRIFMWSFVWGTISRGNLGAFLAQDGVGTIVEGVNPSVEGYAPFQLLSMD</sequence>
<evidence type="ECO:0000313" key="3">
    <source>
        <dbReference type="Proteomes" id="UP000315295"/>
    </source>
</evidence>
<keyword evidence="1" id="KW-0732">Signal</keyword>
<gene>
    <name evidence="2" type="ORF">C1H46_025520</name>
</gene>
<protein>
    <submittedName>
        <fullName evidence="2">Uncharacterized protein</fullName>
    </submittedName>
</protein>
<keyword evidence="3" id="KW-1185">Reference proteome</keyword>
<reference evidence="2 3" key="1">
    <citation type="journal article" date="2019" name="G3 (Bethesda)">
        <title>Sequencing of a Wild Apple (Malus baccata) Genome Unravels the Differences Between Cultivated and Wild Apple Species Regarding Disease Resistance and Cold Tolerance.</title>
        <authorList>
            <person name="Chen X."/>
        </authorList>
    </citation>
    <scope>NUCLEOTIDE SEQUENCE [LARGE SCALE GENOMIC DNA]</scope>
    <source>
        <strain evidence="3">cv. Shandingzi</strain>
        <tissue evidence="2">Leaves</tissue>
    </source>
</reference>